<keyword evidence="1" id="KW-1133">Transmembrane helix</keyword>
<sequence length="161" mass="17631">MMTTTRAEKRQTVRSPVQWAALAYGAVFLLVGAAGFIPGITTGYDTMAFAGHHSEAMLLGIFQVSVLHNIVHLLYGVVGVALARTGTAARHFLLWGGVVYLGLWIYGLVIDKNSMANFVPLNTANDWLHLGLGVTMIALSFLPRRTHEELPHRGHDQRGRP</sequence>
<dbReference type="EMBL" id="JACCFQ010000001">
    <property type="protein sequence ID" value="NYJ15487.1"/>
    <property type="molecule type" value="Genomic_DNA"/>
</dbReference>
<evidence type="ECO:0000313" key="2">
    <source>
        <dbReference type="EMBL" id="NYJ15487.1"/>
    </source>
</evidence>
<accession>A0A7Z0J1V5</accession>
<feature type="transmembrane region" description="Helical" evidence="1">
    <location>
        <begin position="89"/>
        <end position="107"/>
    </location>
</feature>
<keyword evidence="1" id="KW-0472">Membrane</keyword>
<proteinExistence type="predicted"/>
<gene>
    <name evidence="2" type="ORF">HNR11_000021</name>
</gene>
<dbReference type="AlphaFoldDB" id="A0A7Z0J1V5"/>
<feature type="transmembrane region" description="Helical" evidence="1">
    <location>
        <begin position="21"/>
        <end position="40"/>
    </location>
</feature>
<reference evidence="2 3" key="1">
    <citation type="submission" date="2020-07" db="EMBL/GenBank/DDBJ databases">
        <title>Sequencing the genomes of 1000 actinobacteria strains.</title>
        <authorList>
            <person name="Klenk H.-P."/>
        </authorList>
    </citation>
    <scope>NUCLEOTIDE SEQUENCE [LARGE SCALE GENOMIC DNA]</scope>
    <source>
        <strain evidence="2 3">DSM 15664</strain>
    </source>
</reference>
<evidence type="ECO:0000313" key="3">
    <source>
        <dbReference type="Proteomes" id="UP000560069"/>
    </source>
</evidence>
<comment type="caution">
    <text evidence="2">The sequence shown here is derived from an EMBL/GenBank/DDBJ whole genome shotgun (WGS) entry which is preliminary data.</text>
</comment>
<keyword evidence="3" id="KW-1185">Reference proteome</keyword>
<protein>
    <recommendedName>
        <fullName evidence="4">DUF4383 domain-containing protein</fullName>
    </recommendedName>
</protein>
<feature type="transmembrane region" description="Helical" evidence="1">
    <location>
        <begin position="127"/>
        <end position="143"/>
    </location>
</feature>
<evidence type="ECO:0008006" key="4">
    <source>
        <dbReference type="Google" id="ProtNLM"/>
    </source>
</evidence>
<keyword evidence="1" id="KW-0812">Transmembrane</keyword>
<name>A0A7Z0J1V5_9MICC</name>
<dbReference type="Pfam" id="PF14325">
    <property type="entry name" value="DUF4383"/>
    <property type="match status" value="1"/>
</dbReference>
<evidence type="ECO:0000256" key="1">
    <source>
        <dbReference type="SAM" id="Phobius"/>
    </source>
</evidence>
<dbReference type="Proteomes" id="UP000560069">
    <property type="component" value="Unassembled WGS sequence"/>
</dbReference>
<organism evidence="2 3">
    <name type="scientific">Nesterenkonia sandarakina</name>
    <dbReference type="NCBI Taxonomy" id="272918"/>
    <lineage>
        <taxon>Bacteria</taxon>
        <taxon>Bacillati</taxon>
        <taxon>Actinomycetota</taxon>
        <taxon>Actinomycetes</taxon>
        <taxon>Micrococcales</taxon>
        <taxon>Micrococcaceae</taxon>
        <taxon>Nesterenkonia</taxon>
    </lineage>
</organism>
<feature type="transmembrane region" description="Helical" evidence="1">
    <location>
        <begin position="60"/>
        <end position="82"/>
    </location>
</feature>